<dbReference type="Proteomes" id="UP000595703">
    <property type="component" value="Chromosome"/>
</dbReference>
<protein>
    <submittedName>
        <fullName evidence="1">Uncharacterized protein</fullName>
    </submittedName>
</protein>
<accession>A0A7U3UVG5</accession>
<name>A0A7U3UVG5_9ACTN</name>
<sequence>MSAPDPQLAPALALAQLITEYPARPLTTWSIVDGRLEGRVYGPEAGDRAAVEWWAGVLAAEPVERHMFEYAGRRMQVVEVAAVWRDVPLVVQVSVPAVLVPSLSSLVLGREQVAA</sequence>
<organism evidence="1 2">
    <name type="scientific">Actinacidiphila reveromycinica</name>
    <dbReference type="NCBI Taxonomy" id="659352"/>
    <lineage>
        <taxon>Bacteria</taxon>
        <taxon>Bacillati</taxon>
        <taxon>Actinomycetota</taxon>
        <taxon>Actinomycetes</taxon>
        <taxon>Kitasatosporales</taxon>
        <taxon>Streptomycetaceae</taxon>
        <taxon>Actinacidiphila</taxon>
    </lineage>
</organism>
<dbReference type="KEGG" id="arev:RVR_8242"/>
<evidence type="ECO:0000313" key="1">
    <source>
        <dbReference type="EMBL" id="BBB01011.1"/>
    </source>
</evidence>
<gene>
    <name evidence="1" type="ORF">RVR_8242</name>
</gene>
<dbReference type="AlphaFoldDB" id="A0A7U3UVG5"/>
<reference evidence="1 2" key="2">
    <citation type="journal article" date="2011" name="J. Antibiot.">
        <title>Furaquinocins I and J: novel polyketide isoprenoid hybrid compounds from Streptomyces reveromyceticus SN-593.</title>
        <authorList>
            <person name="Panthee S."/>
            <person name="Takahashi S."/>
            <person name="Takagi H."/>
            <person name="Nogawa T."/>
            <person name="Oowada E."/>
            <person name="Uramoto M."/>
            <person name="Osada H."/>
        </authorList>
    </citation>
    <scope>NUCLEOTIDE SEQUENCE [LARGE SCALE GENOMIC DNA]</scope>
    <source>
        <strain evidence="1 2">SN-593</strain>
    </source>
</reference>
<proteinExistence type="predicted"/>
<reference evidence="1 2" key="4">
    <citation type="journal article" date="2020" name="Sci. Rep.">
        <title>beta-carboline chemical signals induce reveromycin production through a LuxR family regulator in Streptomyces sp. SN-593.</title>
        <authorList>
            <person name="Panthee S."/>
            <person name="Kito N."/>
            <person name="Hayashi T."/>
            <person name="Shimizu T."/>
            <person name="Ishikawa J."/>
            <person name="Hamamoto H."/>
            <person name="Osada H."/>
            <person name="Takahashi S."/>
        </authorList>
    </citation>
    <scope>NUCLEOTIDE SEQUENCE [LARGE SCALE GENOMIC DNA]</scope>
    <source>
        <strain evidence="1 2">SN-593</strain>
    </source>
</reference>
<dbReference type="EMBL" id="AP018365">
    <property type="protein sequence ID" value="BBB01011.1"/>
    <property type="molecule type" value="Genomic_DNA"/>
</dbReference>
<keyword evidence="2" id="KW-1185">Reference proteome</keyword>
<evidence type="ECO:0000313" key="2">
    <source>
        <dbReference type="Proteomes" id="UP000595703"/>
    </source>
</evidence>
<reference evidence="1 2" key="1">
    <citation type="journal article" date="2010" name="J. Bacteriol.">
        <title>Biochemical characterization of a novel indole prenyltransferase from Streptomyces sp. SN-593.</title>
        <authorList>
            <person name="Takahashi S."/>
            <person name="Takagi H."/>
            <person name="Toyoda A."/>
            <person name="Uramoto M."/>
            <person name="Nogawa T."/>
            <person name="Ueki M."/>
            <person name="Sakaki Y."/>
            <person name="Osada H."/>
        </authorList>
    </citation>
    <scope>NUCLEOTIDE SEQUENCE [LARGE SCALE GENOMIC DNA]</scope>
    <source>
        <strain evidence="1 2">SN-593</strain>
    </source>
</reference>
<reference evidence="1 2" key="3">
    <citation type="journal article" date="2011" name="Nat. Chem. Biol.">
        <title>Reveromycin A biosynthesis uses RevG and RevJ for stereospecific spiroacetal formation.</title>
        <authorList>
            <person name="Takahashi S."/>
            <person name="Toyoda A."/>
            <person name="Sekiyama Y."/>
            <person name="Takagi H."/>
            <person name="Nogawa T."/>
            <person name="Uramoto M."/>
            <person name="Suzuki R."/>
            <person name="Koshino H."/>
            <person name="Kumano T."/>
            <person name="Panthee S."/>
            <person name="Dairi T."/>
            <person name="Ishikawa J."/>
            <person name="Ikeda H."/>
            <person name="Sakaki Y."/>
            <person name="Osada H."/>
        </authorList>
    </citation>
    <scope>NUCLEOTIDE SEQUENCE [LARGE SCALE GENOMIC DNA]</scope>
    <source>
        <strain evidence="1 2">SN-593</strain>
    </source>
</reference>
<dbReference type="RefSeq" id="WP_202236963.1">
    <property type="nucleotide sequence ID" value="NZ_AP018365.1"/>
</dbReference>